<dbReference type="Proteomes" id="UP001209713">
    <property type="component" value="Unassembled WGS sequence"/>
</dbReference>
<evidence type="ECO:0000313" key="2">
    <source>
        <dbReference type="EMBL" id="MCV2402085.1"/>
    </source>
</evidence>
<sequence length="203" mass="22985">MKSLTMQGCAYNINEDRVLVSIDCISNQRPEGNISGTLRIDFCASSSHTSQNDSILLASTHIGELFGQHFLENCQYDLLFQQPPEGSWQLFLQLSEWDGVVYSPVDTIGFALPYIYTPENENSQEDTQLPKSAPKTTLEQPEHYQELNRVKSKTLRALKGVQKKVLEKLISERPFRSKKAVLNVKGMGPKVLDKILDQLIKEK</sequence>
<feature type="compositionally biased region" description="Polar residues" evidence="1">
    <location>
        <begin position="121"/>
        <end position="139"/>
    </location>
</feature>
<proteinExistence type="predicted"/>
<gene>
    <name evidence="2" type="ORF">OFY17_04200</name>
</gene>
<protein>
    <submittedName>
        <fullName evidence="2">Helix-hairpin-helix domain-containing protein</fullName>
    </submittedName>
</protein>
<dbReference type="EMBL" id="JAOVZB010000001">
    <property type="protein sequence ID" value="MCV2402085.1"/>
    <property type="molecule type" value="Genomic_DNA"/>
</dbReference>
<reference evidence="2 3" key="1">
    <citation type="submission" date="2022-10" db="EMBL/GenBank/DDBJ databases">
        <title>Marinomonas transparenta sp. nov. and Marinomonas sargassi sp. nov., isolated from marine alga (Sargassum natans (L.) Gaillon).</title>
        <authorList>
            <person name="Wang Y."/>
        </authorList>
    </citation>
    <scope>NUCLEOTIDE SEQUENCE [LARGE SCALE GENOMIC DNA]</scope>
    <source>
        <strain evidence="2 3">C2222</strain>
    </source>
</reference>
<dbReference type="Gene3D" id="1.10.150.320">
    <property type="entry name" value="Photosystem II 12 kDa extrinsic protein"/>
    <property type="match status" value="1"/>
</dbReference>
<dbReference type="SUPFAM" id="SSF81585">
    <property type="entry name" value="PsbU/PolX domain-like"/>
    <property type="match status" value="1"/>
</dbReference>
<evidence type="ECO:0000313" key="3">
    <source>
        <dbReference type="Proteomes" id="UP001209713"/>
    </source>
</evidence>
<accession>A0ABT2YQC3</accession>
<keyword evidence="3" id="KW-1185">Reference proteome</keyword>
<comment type="caution">
    <text evidence="2">The sequence shown here is derived from an EMBL/GenBank/DDBJ whole genome shotgun (WGS) entry which is preliminary data.</text>
</comment>
<name>A0ABT2YQC3_9GAMM</name>
<dbReference type="RefSeq" id="WP_263529449.1">
    <property type="nucleotide sequence ID" value="NZ_JAOVZB010000001.1"/>
</dbReference>
<organism evidence="2 3">
    <name type="scientific">Marinomonas sargassi</name>
    <dbReference type="NCBI Taxonomy" id="2984494"/>
    <lineage>
        <taxon>Bacteria</taxon>
        <taxon>Pseudomonadati</taxon>
        <taxon>Pseudomonadota</taxon>
        <taxon>Gammaproteobacteria</taxon>
        <taxon>Oceanospirillales</taxon>
        <taxon>Oceanospirillaceae</taxon>
        <taxon>Marinomonas</taxon>
    </lineage>
</organism>
<evidence type="ECO:0000256" key="1">
    <source>
        <dbReference type="SAM" id="MobiDB-lite"/>
    </source>
</evidence>
<feature type="region of interest" description="Disordered" evidence="1">
    <location>
        <begin position="121"/>
        <end position="140"/>
    </location>
</feature>